<name>A0A177AZK2_9BILA</name>
<comment type="caution">
    <text evidence="1">The sequence shown here is derived from an EMBL/GenBank/DDBJ whole genome shotgun (WGS) entry which is preliminary data.</text>
</comment>
<evidence type="ECO:0008006" key="3">
    <source>
        <dbReference type="Google" id="ProtNLM"/>
    </source>
</evidence>
<evidence type="ECO:0000313" key="1">
    <source>
        <dbReference type="EMBL" id="OAF66604.1"/>
    </source>
</evidence>
<sequence length="49" mass="5482">MSENTQTDNVTKPYCGEKKNCCDKCECTPEKCCNEKCCCSNDKCACCQN</sequence>
<reference evidence="1 2" key="1">
    <citation type="submission" date="2016-04" db="EMBL/GenBank/DDBJ databases">
        <title>The genome of Intoshia linei affirms orthonectids as highly simplified spiralians.</title>
        <authorList>
            <person name="Mikhailov K.V."/>
            <person name="Slusarev G.S."/>
            <person name="Nikitin M.A."/>
            <person name="Logacheva M.D."/>
            <person name="Penin A."/>
            <person name="Aleoshin V."/>
            <person name="Panchin Y.V."/>
        </authorList>
    </citation>
    <scope>NUCLEOTIDE SEQUENCE [LARGE SCALE GENOMIC DNA]</scope>
    <source>
        <strain evidence="1">Intl2013</strain>
        <tissue evidence="1">Whole animal</tissue>
    </source>
</reference>
<dbReference type="AlphaFoldDB" id="A0A177AZK2"/>
<accession>A0A177AZK2</accession>
<proteinExistence type="predicted"/>
<keyword evidence="2" id="KW-1185">Reference proteome</keyword>
<dbReference type="Proteomes" id="UP000078046">
    <property type="component" value="Unassembled WGS sequence"/>
</dbReference>
<gene>
    <name evidence="1" type="ORF">A3Q56_05658</name>
</gene>
<organism evidence="1 2">
    <name type="scientific">Intoshia linei</name>
    <dbReference type="NCBI Taxonomy" id="1819745"/>
    <lineage>
        <taxon>Eukaryota</taxon>
        <taxon>Metazoa</taxon>
        <taxon>Spiralia</taxon>
        <taxon>Lophotrochozoa</taxon>
        <taxon>Mesozoa</taxon>
        <taxon>Orthonectida</taxon>
        <taxon>Rhopaluridae</taxon>
        <taxon>Intoshia</taxon>
    </lineage>
</organism>
<protein>
    <recommendedName>
        <fullName evidence="3">Metallothionein</fullName>
    </recommendedName>
</protein>
<evidence type="ECO:0000313" key="2">
    <source>
        <dbReference type="Proteomes" id="UP000078046"/>
    </source>
</evidence>
<dbReference type="EMBL" id="LWCA01000882">
    <property type="protein sequence ID" value="OAF66604.1"/>
    <property type="molecule type" value="Genomic_DNA"/>
</dbReference>